<dbReference type="InterPro" id="IPR014440">
    <property type="entry name" value="HCCAis_GSTk"/>
</dbReference>
<dbReference type="PANTHER" id="PTHR42943:SF2">
    <property type="entry name" value="GLUTATHIONE S-TRANSFERASE KAPPA 1"/>
    <property type="match status" value="1"/>
</dbReference>
<dbReference type="RefSeq" id="WP_273671831.1">
    <property type="nucleotide sequence ID" value="NZ_JAQQXR010000005.1"/>
</dbReference>
<comment type="caution">
    <text evidence="3">The sequence shown here is derived from an EMBL/GenBank/DDBJ whole genome shotgun (WGS) entry which is preliminary data.</text>
</comment>
<dbReference type="InterPro" id="IPR001853">
    <property type="entry name" value="DSBA-like_thioredoxin_dom"/>
</dbReference>
<dbReference type="Proteomes" id="UP001221208">
    <property type="component" value="Unassembled WGS sequence"/>
</dbReference>
<evidence type="ECO:0000259" key="2">
    <source>
        <dbReference type="Pfam" id="PF01323"/>
    </source>
</evidence>
<organism evidence="3 4">
    <name type="scientific">Janthinobacterium fluminis</name>
    <dbReference type="NCBI Taxonomy" id="2987524"/>
    <lineage>
        <taxon>Bacteria</taxon>
        <taxon>Pseudomonadati</taxon>
        <taxon>Pseudomonadota</taxon>
        <taxon>Betaproteobacteria</taxon>
        <taxon>Burkholderiales</taxon>
        <taxon>Oxalobacteraceae</taxon>
        <taxon>Janthinobacterium</taxon>
    </lineage>
</organism>
<comment type="catalytic activity">
    <reaction evidence="1">
        <text>2-hydroxychromene-2-carboxylate = (3E)-4-(2-hydroxyphenyl)-2-oxobut-3-enoate</text>
        <dbReference type="Rhea" id="RHEA:27401"/>
        <dbReference type="ChEBI" id="CHEBI:59350"/>
        <dbReference type="ChEBI" id="CHEBI:59353"/>
        <dbReference type="EC" id="5.99.1.4"/>
    </reaction>
</comment>
<dbReference type="Pfam" id="PF01323">
    <property type="entry name" value="DSBA"/>
    <property type="match status" value="1"/>
</dbReference>
<evidence type="ECO:0000313" key="3">
    <source>
        <dbReference type="EMBL" id="MDC8758950.1"/>
    </source>
</evidence>
<reference evidence="3 4" key="1">
    <citation type="submission" date="2022-10" db="EMBL/GenBank/DDBJ databases">
        <title>Janthinobacterium sp. hw3 Genome sequencing.</title>
        <authorList>
            <person name="Park S."/>
        </authorList>
    </citation>
    <scope>NUCLEOTIDE SEQUENCE [LARGE SCALE GENOMIC DNA]</scope>
    <source>
        <strain evidence="4">hw3</strain>
    </source>
</reference>
<sequence>MARTLQPQLFFSLRSPYSWLAWSDLRARHGAELARLELTPFWEPDAAYTEQLGADGQYFLYAPMSREKHLYILADVKRLAGQRGYTIKWPLDPVVCRWEVAHLAYFVAQAAGKGAQYIDAVCQARWVEGRNIHLPETIAEIGEGLGLDGAALAAAHLDPALREAGLAALRSCIANGVFGVPYFALGRQRFWGLDRLPAFLDTLAAAQQGQPTLTLAVPAAEAAAPPHQMVFDHAGGCG</sequence>
<protein>
    <recommendedName>
        <fullName evidence="1">2-hydroxychromene-2-carboxylate isomerase</fullName>
        <ecNumber evidence="1">5.99.1.4</ecNumber>
    </recommendedName>
</protein>
<keyword evidence="1" id="KW-0413">Isomerase</keyword>
<gene>
    <name evidence="3" type="ORF">OIK44_15320</name>
</gene>
<evidence type="ECO:0000256" key="1">
    <source>
        <dbReference type="PIRNR" id="PIRNR006386"/>
    </source>
</evidence>
<dbReference type="EC" id="5.99.1.4" evidence="1"/>
<dbReference type="EMBL" id="JAQQXR010000005">
    <property type="protein sequence ID" value="MDC8758950.1"/>
    <property type="molecule type" value="Genomic_DNA"/>
</dbReference>
<dbReference type="PANTHER" id="PTHR42943">
    <property type="entry name" value="GLUTATHIONE S-TRANSFERASE KAPPA"/>
    <property type="match status" value="1"/>
</dbReference>
<dbReference type="InterPro" id="IPR036249">
    <property type="entry name" value="Thioredoxin-like_sf"/>
</dbReference>
<proteinExistence type="inferred from homology"/>
<dbReference type="Gene3D" id="3.40.30.10">
    <property type="entry name" value="Glutaredoxin"/>
    <property type="match status" value="1"/>
</dbReference>
<comment type="similarity">
    <text evidence="1">Belongs to the GST superfamily. NadH family.</text>
</comment>
<dbReference type="SUPFAM" id="SSF52833">
    <property type="entry name" value="Thioredoxin-like"/>
    <property type="match status" value="1"/>
</dbReference>
<dbReference type="PIRSF" id="PIRSF006386">
    <property type="entry name" value="HCCAis_GSTk"/>
    <property type="match status" value="1"/>
</dbReference>
<feature type="domain" description="DSBA-like thioredoxin" evidence="2">
    <location>
        <begin position="9"/>
        <end position="203"/>
    </location>
</feature>
<name>A0ABT5K3B7_9BURK</name>
<evidence type="ECO:0000313" key="4">
    <source>
        <dbReference type="Proteomes" id="UP001221208"/>
    </source>
</evidence>
<keyword evidence="4" id="KW-1185">Reference proteome</keyword>
<dbReference type="InterPro" id="IPR051924">
    <property type="entry name" value="GST_Kappa/NadH"/>
</dbReference>
<accession>A0ABT5K3B7</accession>